<dbReference type="Pfam" id="PF00155">
    <property type="entry name" value="Aminotran_1_2"/>
    <property type="match status" value="1"/>
</dbReference>
<dbReference type="RefSeq" id="WP_114548511.1">
    <property type="nucleotide sequence ID" value="NZ_PPUT01000004.1"/>
</dbReference>
<dbReference type="InterPro" id="IPR015424">
    <property type="entry name" value="PyrdxlP-dep_Trfase"/>
</dbReference>
<sequence>MEIKDFEVEQWMNLWETKCTHNVAETCVYSLSLDQLFELTGGDKQAFLDAFAARRLTYGDIEGRPDLLSGIAKLYRTVAPEHIIPTHGAAGANALVLSTLVNPGDHVVSVMPTYQQLYSIPEMCGAAVDVLHLEKENGYHVDVEALDALCTPETKVICINNPDNPTGALLDGETLRAIVEVARKNDAWLHCDEVYRHLNQADEYAESVVDLYDKGVVTSSMSKVWSLAGIRLGWCITKDEQLRRDLLSHRDYNLISCGLFDEAVGAYALAHADAILDRSRRIVRENLATLLEWVESEPHLSVVPPEAGTTALVYYDYDIPSYDFCTDMVKFNGAFVTPGDCFEEPKSFRVGYGYSDDTANCASNGEIERGLAEGAFGLDHVLGELGDVLVGKVPGRTSAEDVTVFDSAGTALLDIACAKIALDAAARRGLGTVAEL</sequence>
<dbReference type="PROSITE" id="PS00105">
    <property type="entry name" value="AA_TRANSFER_CLASS_1"/>
    <property type="match status" value="1"/>
</dbReference>
<dbReference type="InterPro" id="IPR004838">
    <property type="entry name" value="NHTrfase_class1_PyrdxlP-BS"/>
</dbReference>
<dbReference type="PANTHER" id="PTHR43510">
    <property type="entry name" value="AMINOTRANSFERASE FUNCTION, HYPOTHETICAL (EUROFUNG)"/>
    <property type="match status" value="1"/>
</dbReference>
<dbReference type="GO" id="GO:0030170">
    <property type="term" value="F:pyridoxal phosphate binding"/>
    <property type="evidence" value="ECO:0007669"/>
    <property type="project" value="InterPro"/>
</dbReference>
<evidence type="ECO:0000256" key="1">
    <source>
        <dbReference type="RuleBase" id="RU000481"/>
    </source>
</evidence>
<name>A0A369P2J5_9ACTN</name>
<dbReference type="AlphaFoldDB" id="A0A369P2J5"/>
<comment type="caution">
    <text evidence="3">The sequence shown here is derived from an EMBL/GenBank/DDBJ whole genome shotgun (WGS) entry which is preliminary data.</text>
</comment>
<dbReference type="Gene3D" id="3.40.640.10">
    <property type="entry name" value="Type I PLP-dependent aspartate aminotransferase-like (Major domain)"/>
    <property type="match status" value="1"/>
</dbReference>
<dbReference type="SUPFAM" id="SSF51735">
    <property type="entry name" value="NAD(P)-binding Rossmann-fold domains"/>
    <property type="match status" value="1"/>
</dbReference>
<evidence type="ECO:0000259" key="2">
    <source>
        <dbReference type="Pfam" id="PF00155"/>
    </source>
</evidence>
<protein>
    <recommendedName>
        <fullName evidence="1">Aminotransferase</fullName>
        <ecNumber evidence="1">2.6.1.-</ecNumber>
    </recommendedName>
</protein>
<dbReference type="EC" id="2.6.1.-" evidence="1"/>
<dbReference type="InterPro" id="IPR015421">
    <property type="entry name" value="PyrdxlP-dep_Trfase_major"/>
</dbReference>
<comment type="cofactor">
    <cofactor evidence="1">
        <name>pyridoxal 5'-phosphate</name>
        <dbReference type="ChEBI" id="CHEBI:597326"/>
    </cofactor>
</comment>
<dbReference type="PANTHER" id="PTHR43510:SF1">
    <property type="entry name" value="AMINOTRANSFERASE FUNCTION, HYPOTHETICAL (EUROFUNG)"/>
    <property type="match status" value="1"/>
</dbReference>
<dbReference type="InterPro" id="IPR015422">
    <property type="entry name" value="PyrdxlP-dep_Trfase_small"/>
</dbReference>
<dbReference type="InterPro" id="IPR036291">
    <property type="entry name" value="NAD(P)-bd_dom_sf"/>
</dbReference>
<dbReference type="SUPFAM" id="SSF53383">
    <property type="entry name" value="PLP-dependent transferases"/>
    <property type="match status" value="1"/>
</dbReference>
<dbReference type="GO" id="GO:0008483">
    <property type="term" value="F:transaminase activity"/>
    <property type="evidence" value="ECO:0007669"/>
    <property type="project" value="UniProtKB-KW"/>
</dbReference>
<comment type="similarity">
    <text evidence="1">Belongs to the class-I pyridoxal-phosphate-dependent aminotransferase family.</text>
</comment>
<dbReference type="CDD" id="cd00609">
    <property type="entry name" value="AAT_like"/>
    <property type="match status" value="1"/>
</dbReference>
<gene>
    <name evidence="3" type="ORF">C1850_02755</name>
</gene>
<dbReference type="InterPro" id="IPR004839">
    <property type="entry name" value="Aminotransferase_I/II_large"/>
</dbReference>
<proteinExistence type="inferred from homology"/>
<organism evidence="3 4">
    <name type="scientific">Adlercreutzia equolifaciens subsp. celatus</name>
    <dbReference type="NCBI Taxonomy" id="394340"/>
    <lineage>
        <taxon>Bacteria</taxon>
        <taxon>Bacillati</taxon>
        <taxon>Actinomycetota</taxon>
        <taxon>Coriobacteriia</taxon>
        <taxon>Eggerthellales</taxon>
        <taxon>Eggerthellaceae</taxon>
        <taxon>Adlercreutzia</taxon>
    </lineage>
</organism>
<dbReference type="Gene3D" id="3.90.1150.10">
    <property type="entry name" value="Aspartate Aminotransferase, domain 1"/>
    <property type="match status" value="1"/>
</dbReference>
<evidence type="ECO:0000313" key="4">
    <source>
        <dbReference type="Proteomes" id="UP000253805"/>
    </source>
</evidence>
<evidence type="ECO:0000313" key="3">
    <source>
        <dbReference type="EMBL" id="RDC46232.1"/>
    </source>
</evidence>
<dbReference type="Proteomes" id="UP000253805">
    <property type="component" value="Unassembled WGS sequence"/>
</dbReference>
<dbReference type="EMBL" id="PPUT01000004">
    <property type="protein sequence ID" value="RDC46232.1"/>
    <property type="molecule type" value="Genomic_DNA"/>
</dbReference>
<accession>A0A369P2J5</accession>
<keyword evidence="1 3" id="KW-0808">Transferase</keyword>
<reference evidence="3 4" key="1">
    <citation type="journal article" date="2018" name="Elife">
        <title>Discovery and characterization of a prevalent human gut bacterial enzyme sufficient for the inactivation of a family of plant toxins.</title>
        <authorList>
            <person name="Koppel N."/>
            <person name="Bisanz J.E."/>
            <person name="Pandelia M.E."/>
            <person name="Turnbaugh P.J."/>
            <person name="Balskus E.P."/>
        </authorList>
    </citation>
    <scope>NUCLEOTIDE SEQUENCE [LARGE SCALE GENOMIC DNA]</scope>
    <source>
        <strain evidence="3 4">OB21 GAM 11</strain>
    </source>
</reference>
<feature type="domain" description="Aminotransferase class I/classII large" evidence="2">
    <location>
        <begin position="54"/>
        <end position="358"/>
    </location>
</feature>
<keyword evidence="1 3" id="KW-0032">Aminotransferase</keyword>